<organism evidence="1 2">
    <name type="scientific">Orchesella cincta</name>
    <name type="common">Springtail</name>
    <name type="synonym">Podura cincta</name>
    <dbReference type="NCBI Taxonomy" id="48709"/>
    <lineage>
        <taxon>Eukaryota</taxon>
        <taxon>Metazoa</taxon>
        <taxon>Ecdysozoa</taxon>
        <taxon>Arthropoda</taxon>
        <taxon>Hexapoda</taxon>
        <taxon>Collembola</taxon>
        <taxon>Entomobryomorpha</taxon>
        <taxon>Entomobryoidea</taxon>
        <taxon>Orchesellidae</taxon>
        <taxon>Orchesellinae</taxon>
        <taxon>Orchesella</taxon>
    </lineage>
</organism>
<gene>
    <name evidence="1" type="ORF">Ocin01_02929</name>
</gene>
<sequence length="124" mass="13993">MYKSAKLSFEWSHSSLRFTQVQVNMASVWVKWAALAVFLVACVILVTAAPYEEELMEPAADQQETSVDVVPVLLRIRRGDDHGHHGHGYQYLGPVYTYAKTDHYANFKWGVRHHVGGHGHGHHG</sequence>
<keyword evidence="2" id="KW-1185">Reference proteome</keyword>
<dbReference type="AlphaFoldDB" id="A0A1D2NEV2"/>
<protein>
    <submittedName>
        <fullName evidence="1">Uncharacterized protein</fullName>
    </submittedName>
</protein>
<comment type="caution">
    <text evidence="1">The sequence shown here is derived from an EMBL/GenBank/DDBJ whole genome shotgun (WGS) entry which is preliminary data.</text>
</comment>
<reference evidence="1 2" key="1">
    <citation type="journal article" date="2016" name="Genome Biol. Evol.">
        <title>Gene Family Evolution Reflects Adaptation to Soil Environmental Stressors in the Genome of the Collembolan Orchesella cincta.</title>
        <authorList>
            <person name="Faddeeva-Vakhrusheva A."/>
            <person name="Derks M.F."/>
            <person name="Anvar S.Y."/>
            <person name="Agamennone V."/>
            <person name="Suring W."/>
            <person name="Smit S."/>
            <person name="van Straalen N.M."/>
            <person name="Roelofs D."/>
        </authorList>
    </citation>
    <scope>NUCLEOTIDE SEQUENCE [LARGE SCALE GENOMIC DNA]</scope>
    <source>
        <tissue evidence="1">Mixed pool</tissue>
    </source>
</reference>
<name>A0A1D2NEV2_ORCCI</name>
<accession>A0A1D2NEV2</accession>
<proteinExistence type="predicted"/>
<dbReference type="EMBL" id="LJIJ01000064">
    <property type="protein sequence ID" value="ODN03762.1"/>
    <property type="molecule type" value="Genomic_DNA"/>
</dbReference>
<evidence type="ECO:0000313" key="1">
    <source>
        <dbReference type="EMBL" id="ODN03762.1"/>
    </source>
</evidence>
<dbReference type="OMA" id="IKLIALW"/>
<evidence type="ECO:0000313" key="2">
    <source>
        <dbReference type="Proteomes" id="UP000094527"/>
    </source>
</evidence>
<dbReference type="Proteomes" id="UP000094527">
    <property type="component" value="Unassembled WGS sequence"/>
</dbReference>